<evidence type="ECO:0000256" key="3">
    <source>
        <dbReference type="ARBA" id="ARBA00023027"/>
    </source>
</evidence>
<dbReference type="FunFam" id="3.40.309.10:FF:000001">
    <property type="entry name" value="Mitochondrial aldehyde dehydrogenase 2"/>
    <property type="match status" value="1"/>
</dbReference>
<evidence type="ECO:0000256" key="2">
    <source>
        <dbReference type="ARBA" id="ARBA00023002"/>
    </source>
</evidence>
<dbReference type="AlphaFoldDB" id="A0A8H8NTU8"/>
<organism evidence="8 9">
    <name type="scientific">Rhizoctonia solani</name>
    <dbReference type="NCBI Taxonomy" id="456999"/>
    <lineage>
        <taxon>Eukaryota</taxon>
        <taxon>Fungi</taxon>
        <taxon>Dikarya</taxon>
        <taxon>Basidiomycota</taxon>
        <taxon>Agaricomycotina</taxon>
        <taxon>Agaricomycetes</taxon>
        <taxon>Cantharellales</taxon>
        <taxon>Ceratobasidiaceae</taxon>
        <taxon>Rhizoctonia</taxon>
    </lineage>
</organism>
<accession>A0A8H8NTU8</accession>
<dbReference type="GeneID" id="67023477"/>
<dbReference type="InterPro" id="IPR029510">
    <property type="entry name" value="Ald_DH_CS_GLU"/>
</dbReference>
<dbReference type="InterPro" id="IPR015590">
    <property type="entry name" value="Aldehyde_DH_dom"/>
</dbReference>
<evidence type="ECO:0000256" key="5">
    <source>
        <dbReference type="PROSITE-ProRule" id="PRU10007"/>
    </source>
</evidence>
<dbReference type="FunFam" id="3.40.605.10:FF:000026">
    <property type="entry name" value="Aldehyde dehydrogenase, putative"/>
    <property type="match status" value="1"/>
</dbReference>
<evidence type="ECO:0000256" key="6">
    <source>
        <dbReference type="RuleBase" id="RU003345"/>
    </source>
</evidence>
<evidence type="ECO:0000313" key="8">
    <source>
        <dbReference type="EMBL" id="QRW19789.1"/>
    </source>
</evidence>
<evidence type="ECO:0000313" key="9">
    <source>
        <dbReference type="Proteomes" id="UP000650533"/>
    </source>
</evidence>
<dbReference type="GO" id="GO:0004029">
    <property type="term" value="F:aldehyde dehydrogenase (NAD+) activity"/>
    <property type="evidence" value="ECO:0007669"/>
    <property type="project" value="UniProtKB-ARBA"/>
</dbReference>
<reference evidence="8" key="1">
    <citation type="submission" date="2020-05" db="EMBL/GenBank/DDBJ databases">
        <title>Evolutionary and genomic comparisons of hybrid uninucleate and nonhybrid Rhizoctonia fungi.</title>
        <authorList>
            <person name="Li C."/>
            <person name="Chen X."/>
        </authorList>
    </citation>
    <scope>NUCLEOTIDE SEQUENCE</scope>
    <source>
        <strain evidence="8">AG-1 IA</strain>
    </source>
</reference>
<dbReference type="Gene3D" id="3.40.309.10">
    <property type="entry name" value="Aldehyde Dehydrogenase, Chain A, domain 2"/>
    <property type="match status" value="1"/>
</dbReference>
<proteinExistence type="inferred from homology"/>
<protein>
    <submittedName>
        <fullName evidence="8">Aldehyde dehydrogenase family protein</fullName>
    </submittedName>
</protein>
<keyword evidence="3" id="KW-0520">NAD</keyword>
<evidence type="ECO:0000259" key="7">
    <source>
        <dbReference type="Pfam" id="PF00171"/>
    </source>
</evidence>
<dbReference type="FunFam" id="3.40.605.10:FF:000011">
    <property type="entry name" value="ALD5p Mitochondrial aldehyde dehydrogenase"/>
    <property type="match status" value="1"/>
</dbReference>
<comment type="similarity">
    <text evidence="1 6">Belongs to the aldehyde dehydrogenase family.</text>
</comment>
<gene>
    <name evidence="8" type="ORF">RhiXN_01195</name>
</gene>
<dbReference type="PROSITE" id="PS00070">
    <property type="entry name" value="ALDEHYDE_DEHYDR_CYS"/>
    <property type="match status" value="1"/>
</dbReference>
<dbReference type="InterPro" id="IPR016162">
    <property type="entry name" value="Ald_DH_N"/>
</dbReference>
<dbReference type="SUPFAM" id="SSF53720">
    <property type="entry name" value="ALDH-like"/>
    <property type="match status" value="1"/>
</dbReference>
<dbReference type="PANTHER" id="PTHR11699">
    <property type="entry name" value="ALDEHYDE DEHYDROGENASE-RELATED"/>
    <property type="match status" value="1"/>
</dbReference>
<dbReference type="Gene3D" id="3.40.605.10">
    <property type="entry name" value="Aldehyde Dehydrogenase, Chain A, domain 1"/>
    <property type="match status" value="1"/>
</dbReference>
<feature type="domain" description="Aldehyde dehydrogenase" evidence="7">
    <location>
        <begin position="236"/>
        <end position="697"/>
    </location>
</feature>
<dbReference type="EMBL" id="CP059661">
    <property type="protein sequence ID" value="QRW19789.1"/>
    <property type="molecule type" value="Genomic_DNA"/>
</dbReference>
<dbReference type="Pfam" id="PF00171">
    <property type="entry name" value="Aldedh"/>
    <property type="match status" value="1"/>
</dbReference>
<name>A0A8H8NTU8_9AGAM</name>
<evidence type="ECO:0000256" key="1">
    <source>
        <dbReference type="ARBA" id="ARBA00009986"/>
    </source>
</evidence>
<feature type="active site" evidence="5">
    <location>
        <position position="474"/>
    </location>
</feature>
<dbReference type="InterPro" id="IPR016163">
    <property type="entry name" value="Ald_DH_C"/>
</dbReference>
<comment type="pathway">
    <text evidence="4">Alcohol metabolism; ethanol degradation; acetate from ethanol: step 2/2.</text>
</comment>
<dbReference type="Proteomes" id="UP000650533">
    <property type="component" value="Chromosome 4"/>
</dbReference>
<dbReference type="InterPro" id="IPR016160">
    <property type="entry name" value="Ald_DH_CS_CYS"/>
</dbReference>
<dbReference type="InterPro" id="IPR016161">
    <property type="entry name" value="Ald_DH/histidinol_DH"/>
</dbReference>
<dbReference type="KEGG" id="rsx:RhiXN_01195"/>
<dbReference type="PROSITE" id="PS00687">
    <property type="entry name" value="ALDEHYDE_DEHYDR_GLU"/>
    <property type="match status" value="1"/>
</dbReference>
<dbReference type="RefSeq" id="XP_043180026.1">
    <property type="nucleotide sequence ID" value="XM_043321014.1"/>
</dbReference>
<sequence length="706" mass="76774">MFPVGRDSHELSQFLHTHSKSSIMGKFYDSIPESFIPWINEQHCFWVATAPISANGHVNVSPKGMTGTFKLLGPNACFYQDLSGSGVETISHLRIVHELGSPRYEELIPLSDRLPGSRAAIEVQIHKVGSSCGYSVPFYEYTGERTLLCDVMRPREQRDADGCPEELKSGNYGSICPPQADSSVSTFRRLGAGEELATHTYTSYTMPSIFEYSFEDHGHKFGTKFSTGLLIGGEFVDGSNNSTIDVINPTTGKLITKISEGTEKDVDRAVQAAQKAYDTAWGLNVSGVQRGKILIRIAELIERDIDEIAAVEALDNGKAFTIAKGFDASEAAACFRYYGGWADKHHGKVAEIDDSRLAYTRHEPIGVVGQIIPWNFPLLMFAWKLAPALATGNTIIIKPSEFTPLSALRVAALFKEAGLPDGVVNVVPGYGQTVGAAISSHMKIEKVAFTGSTAVGRTIMKAAAASNLKNVTLELGGKSPNIIFNDADLEAAVRWAAFGIFFNHGQTCCAGSRVFVQSGVYDKFVELFTAHVNKLKVGDPFKSETFQGPQVSQIQFDRIMGYIESGKSQGATVATGGERIGNEGYFIQPTVFTDVKPDMKIIQEEIFGPVVAIAKFEDEADIIRQANDSIYGLAAAVFSRDISRALDVAHKLHAGTVWVNCYNKLNNQMPFGGFKQSGIGRELGEYALANYTSVKAVHVNLTEPAP</sequence>
<evidence type="ECO:0000256" key="4">
    <source>
        <dbReference type="ARBA" id="ARBA00037885"/>
    </source>
</evidence>
<dbReference type="CDD" id="cd07091">
    <property type="entry name" value="ALDH_F1-2_Ald2-like"/>
    <property type="match status" value="1"/>
</dbReference>
<keyword evidence="2 6" id="KW-0560">Oxidoreductase</keyword>
<dbReference type="GO" id="GO:0019413">
    <property type="term" value="P:acetate biosynthetic process"/>
    <property type="evidence" value="ECO:0007669"/>
    <property type="project" value="UniProtKB-ARBA"/>
</dbReference>
<dbReference type="GO" id="GO:0005739">
    <property type="term" value="C:mitochondrion"/>
    <property type="evidence" value="ECO:0007669"/>
    <property type="project" value="UniProtKB-ARBA"/>
</dbReference>